<dbReference type="GO" id="GO:0015031">
    <property type="term" value="P:protein transport"/>
    <property type="evidence" value="ECO:0007669"/>
    <property type="project" value="UniProtKB-KW"/>
</dbReference>
<gene>
    <name evidence="8" type="ORF">OTU49_008577</name>
</gene>
<dbReference type="GO" id="GO:0031901">
    <property type="term" value="C:early endosome membrane"/>
    <property type="evidence" value="ECO:0007669"/>
    <property type="project" value="UniProtKB-SubCell"/>
</dbReference>
<evidence type="ECO:0000259" key="7">
    <source>
        <dbReference type="PROSITE" id="PS50195"/>
    </source>
</evidence>
<keyword evidence="2" id="KW-0813">Transport</keyword>
<keyword evidence="5" id="KW-0446">Lipid-binding</keyword>
<keyword evidence="9" id="KW-1185">Reference proteome</keyword>
<evidence type="ECO:0000256" key="2">
    <source>
        <dbReference type="ARBA" id="ARBA00022448"/>
    </source>
</evidence>
<keyword evidence="3" id="KW-0967">Endosome</keyword>
<evidence type="ECO:0000256" key="6">
    <source>
        <dbReference type="ARBA" id="ARBA00023136"/>
    </source>
</evidence>
<dbReference type="SUPFAM" id="SSF64268">
    <property type="entry name" value="PX domain"/>
    <property type="match status" value="1"/>
</dbReference>
<name>A0AAW0WV49_CHEQU</name>
<dbReference type="Gene3D" id="3.30.1520.10">
    <property type="entry name" value="Phox-like domain"/>
    <property type="match status" value="1"/>
</dbReference>
<dbReference type="EMBL" id="JARKIK010000067">
    <property type="protein sequence ID" value="KAK8729629.1"/>
    <property type="molecule type" value="Genomic_DNA"/>
</dbReference>
<evidence type="ECO:0000256" key="4">
    <source>
        <dbReference type="ARBA" id="ARBA00022927"/>
    </source>
</evidence>
<feature type="non-terminal residue" evidence="8">
    <location>
        <position position="1"/>
    </location>
</feature>
<organism evidence="8 9">
    <name type="scientific">Cherax quadricarinatus</name>
    <name type="common">Australian red claw crayfish</name>
    <dbReference type="NCBI Taxonomy" id="27406"/>
    <lineage>
        <taxon>Eukaryota</taxon>
        <taxon>Metazoa</taxon>
        <taxon>Ecdysozoa</taxon>
        <taxon>Arthropoda</taxon>
        <taxon>Crustacea</taxon>
        <taxon>Multicrustacea</taxon>
        <taxon>Malacostraca</taxon>
        <taxon>Eumalacostraca</taxon>
        <taxon>Eucarida</taxon>
        <taxon>Decapoda</taxon>
        <taxon>Pleocyemata</taxon>
        <taxon>Astacidea</taxon>
        <taxon>Parastacoidea</taxon>
        <taxon>Parastacidae</taxon>
        <taxon>Cherax</taxon>
    </lineage>
</organism>
<comment type="subcellular location">
    <subcellularLocation>
        <location evidence="1">Early endosome membrane</location>
        <topology evidence="1">Peripheral membrane protein</topology>
        <orientation evidence="1">Cytoplasmic side</orientation>
    </subcellularLocation>
</comment>
<dbReference type="PROSITE" id="PS50195">
    <property type="entry name" value="PX"/>
    <property type="match status" value="1"/>
</dbReference>
<dbReference type="Proteomes" id="UP001445076">
    <property type="component" value="Unassembled WGS sequence"/>
</dbReference>
<keyword evidence="4" id="KW-0653">Protein transport</keyword>
<accession>A0AAW0WV49</accession>
<keyword evidence="6" id="KW-0472">Membrane</keyword>
<feature type="domain" description="PX" evidence="7">
    <location>
        <begin position="1"/>
        <end position="128"/>
    </location>
</feature>
<dbReference type="Pfam" id="PF00787">
    <property type="entry name" value="PX"/>
    <property type="match status" value="1"/>
</dbReference>
<proteinExistence type="predicted"/>
<dbReference type="GO" id="GO:1901981">
    <property type="term" value="F:phosphatidylinositol phosphate binding"/>
    <property type="evidence" value="ECO:0007669"/>
    <property type="project" value="TreeGrafter"/>
</dbReference>
<dbReference type="InterPro" id="IPR039937">
    <property type="entry name" value="SNX20/SNX21"/>
</dbReference>
<dbReference type="AlphaFoldDB" id="A0AAW0WV49"/>
<evidence type="ECO:0000313" key="8">
    <source>
        <dbReference type="EMBL" id="KAK8729629.1"/>
    </source>
</evidence>
<evidence type="ECO:0000256" key="3">
    <source>
        <dbReference type="ARBA" id="ARBA00022753"/>
    </source>
</evidence>
<protein>
    <recommendedName>
        <fullName evidence="7">PX domain-containing protein</fullName>
    </recommendedName>
</protein>
<feature type="non-terminal residue" evidence="8">
    <location>
        <position position="223"/>
    </location>
</feature>
<evidence type="ECO:0000313" key="9">
    <source>
        <dbReference type="Proteomes" id="UP001445076"/>
    </source>
</evidence>
<comment type="caution">
    <text evidence="8">The sequence shown here is derived from an EMBL/GenBank/DDBJ whole genome shotgun (WGS) entry which is preliminary data.</text>
</comment>
<dbReference type="PANTHER" id="PTHR20939:SF11">
    <property type="entry name" value="LD12265P"/>
    <property type="match status" value="1"/>
</dbReference>
<evidence type="ECO:0000256" key="5">
    <source>
        <dbReference type="ARBA" id="ARBA00023121"/>
    </source>
</evidence>
<sequence length="223" mass="25592">KDEKFVVYTVEAQRFVQYSKADATLSYEPSTPQRCATYKPSTPQRCATIERRYSQFLAVYTALLSSHRSLMEEFDGFPKKVIIGNFSKEVISERCKGLARFMNFVQDQGILSRTAVFSKFLYDPEVMTSNNLLLHSQFEEACPVLENTYILLNSLRWDAGLTLRTLCQLIVSLHAVGNYRKSFALARVALQKFESPSTKKIGRELYLPLLVFCDGLWRRLGKD</sequence>
<dbReference type="PANTHER" id="PTHR20939">
    <property type="entry name" value="SORTING NEXIN 20, 21"/>
    <property type="match status" value="1"/>
</dbReference>
<evidence type="ECO:0000256" key="1">
    <source>
        <dbReference type="ARBA" id="ARBA00004469"/>
    </source>
</evidence>
<dbReference type="InterPro" id="IPR036871">
    <property type="entry name" value="PX_dom_sf"/>
</dbReference>
<dbReference type="InterPro" id="IPR001683">
    <property type="entry name" value="PX_dom"/>
</dbReference>
<reference evidence="8 9" key="1">
    <citation type="journal article" date="2024" name="BMC Genomics">
        <title>Genome assembly of redclaw crayfish (Cherax quadricarinatus) provides insights into its immune adaptation and hypoxia tolerance.</title>
        <authorList>
            <person name="Liu Z."/>
            <person name="Zheng J."/>
            <person name="Li H."/>
            <person name="Fang K."/>
            <person name="Wang S."/>
            <person name="He J."/>
            <person name="Zhou D."/>
            <person name="Weng S."/>
            <person name="Chi M."/>
            <person name="Gu Z."/>
            <person name="He J."/>
            <person name="Li F."/>
            <person name="Wang M."/>
        </authorList>
    </citation>
    <scope>NUCLEOTIDE SEQUENCE [LARGE SCALE GENOMIC DNA]</scope>
    <source>
        <strain evidence="8">ZL_2023a</strain>
    </source>
</reference>